<proteinExistence type="predicted"/>
<feature type="compositionally biased region" description="Polar residues" evidence="1">
    <location>
        <begin position="208"/>
        <end position="220"/>
    </location>
</feature>
<evidence type="ECO:0000259" key="2">
    <source>
        <dbReference type="Pfam" id="PF11001"/>
    </source>
</evidence>
<organism evidence="3 4">
    <name type="scientific">Pichia inconspicua</name>
    <dbReference type="NCBI Taxonomy" id="52247"/>
    <lineage>
        <taxon>Eukaryota</taxon>
        <taxon>Fungi</taxon>
        <taxon>Dikarya</taxon>
        <taxon>Ascomycota</taxon>
        <taxon>Saccharomycotina</taxon>
        <taxon>Pichiomycetes</taxon>
        <taxon>Pichiales</taxon>
        <taxon>Pichiaceae</taxon>
        <taxon>Pichia</taxon>
    </lineage>
</organism>
<dbReference type="AlphaFoldDB" id="A0A4T0WW95"/>
<accession>A0A4T0WW95</accession>
<dbReference type="OrthoDB" id="5338458at2759"/>
<dbReference type="InterPro" id="IPR021264">
    <property type="entry name" value="AFUB_079030/YDR124W-like"/>
</dbReference>
<comment type="caution">
    <text evidence="3">The sequence shown here is derived from an EMBL/GenBank/DDBJ whole genome shotgun (WGS) entry which is preliminary data.</text>
</comment>
<evidence type="ECO:0000313" key="3">
    <source>
        <dbReference type="EMBL" id="TID15467.1"/>
    </source>
</evidence>
<dbReference type="Pfam" id="PF11001">
    <property type="entry name" value="AFUB_07903_YDR124W_hel"/>
    <property type="match status" value="1"/>
</dbReference>
<name>A0A4T0WW95_9ASCO</name>
<dbReference type="STRING" id="52247.A0A4T0WW95"/>
<feature type="region of interest" description="Disordered" evidence="1">
    <location>
        <begin position="208"/>
        <end position="227"/>
    </location>
</feature>
<reference evidence="3 4" key="1">
    <citation type="journal article" date="2019" name="Front. Genet.">
        <title>Whole-Genome Sequencing of the Opportunistic Yeast Pathogen Candida inconspicua Uncovers Its Hybrid Origin.</title>
        <authorList>
            <person name="Mixao V."/>
            <person name="Hansen A.P."/>
            <person name="Saus E."/>
            <person name="Boekhout T."/>
            <person name="Lass-Florl C."/>
            <person name="Gabaldon T."/>
        </authorList>
    </citation>
    <scope>NUCLEOTIDE SEQUENCE [LARGE SCALE GENOMIC DNA]</scope>
    <source>
        <strain evidence="3 4">CBS 180</strain>
    </source>
</reference>
<feature type="compositionally biased region" description="Acidic residues" evidence="1">
    <location>
        <begin position="428"/>
        <end position="437"/>
    </location>
</feature>
<sequence length="437" mass="49458">MAATSSPKSFKEKADSLMNVSNYSLSSISTGSLSETDNYKKVMINPTNKVDVKNYLYNCFEEFQQVPCKLLAKAWIKIIEPKKQSTYPYKNGDKCKPYWWPASCVHREPDHLKKDERINLLINILRVFKHKETELSYAASFINGIGVKESSGGKDEFSERKLDLMKEMFRLVNSENSKDAKPLKLIKPGKKYSSKFYKTISDSKGNLGTTQVPLNNTPNNRENDIRFPNVLATPPVSTKHAMNESLRDTKSDASRQYIDLMTYMLNKESDDKSQHLSFGNNTYHSGNSLLSSPFMTKTSTQETNKYLNAMRTPPQKRINKLLGLNQREYDIDPNFYLGPSPSLNLTANALSNHFNKVLTPTHTQSDYHISPPPSGIFKATKVSPLSTINSNKLNKLNSNFNKGVSSKQTATIKNLHNLESSNRHEIGEETDSEDNQN</sequence>
<dbReference type="EMBL" id="SELW01000653">
    <property type="protein sequence ID" value="TID15467.1"/>
    <property type="molecule type" value="Genomic_DNA"/>
</dbReference>
<gene>
    <name evidence="3" type="ORF">CANINC_004433</name>
</gene>
<evidence type="ECO:0000256" key="1">
    <source>
        <dbReference type="SAM" id="MobiDB-lite"/>
    </source>
</evidence>
<feature type="region of interest" description="Disordered" evidence="1">
    <location>
        <begin position="417"/>
        <end position="437"/>
    </location>
</feature>
<feature type="domain" description="Subtelomeric hrmA-associated cluster protein AFUB-079030/YDR124W-like helical bundle" evidence="2">
    <location>
        <begin position="48"/>
        <end position="171"/>
    </location>
</feature>
<dbReference type="InterPro" id="IPR047092">
    <property type="entry name" value="AFUB_07903/YDR124W-like_hel"/>
</dbReference>
<evidence type="ECO:0000313" key="4">
    <source>
        <dbReference type="Proteomes" id="UP000307173"/>
    </source>
</evidence>
<dbReference type="PANTHER" id="PTHR36102:SF1">
    <property type="entry name" value="YDR124W-LIKE HELICAL BUNDLE DOMAIN-CONTAINING PROTEIN"/>
    <property type="match status" value="1"/>
</dbReference>
<keyword evidence="4" id="KW-1185">Reference proteome</keyword>
<dbReference type="PANTHER" id="PTHR36102">
    <property type="entry name" value="CHROMOSOME 10, WHOLE GENOME SHOTGUN SEQUENCE"/>
    <property type="match status" value="1"/>
</dbReference>
<protein>
    <recommendedName>
        <fullName evidence="2">Subtelomeric hrmA-associated cluster protein AFUB-079030/YDR124W-like helical bundle domain-containing protein</fullName>
    </recommendedName>
</protein>
<dbReference type="Proteomes" id="UP000307173">
    <property type="component" value="Unassembled WGS sequence"/>
</dbReference>